<gene>
    <name evidence="2" type="ORF">CYCCA115_LOCUS10000</name>
</gene>
<dbReference type="EMBL" id="CAKOGP040001547">
    <property type="protein sequence ID" value="CAJ1945857.1"/>
    <property type="molecule type" value="Genomic_DNA"/>
</dbReference>
<protein>
    <submittedName>
        <fullName evidence="2">Uncharacterized protein</fullName>
    </submittedName>
</protein>
<keyword evidence="3" id="KW-1185">Reference proteome</keyword>
<evidence type="ECO:0000313" key="2">
    <source>
        <dbReference type="EMBL" id="CAJ1945857.1"/>
    </source>
</evidence>
<dbReference type="Proteomes" id="UP001295423">
    <property type="component" value="Unassembled WGS sequence"/>
</dbReference>
<feature type="compositionally biased region" description="Gly residues" evidence="1">
    <location>
        <begin position="34"/>
        <end position="44"/>
    </location>
</feature>
<name>A0AAD2CWI5_9STRA</name>
<sequence length="44" mass="4592">HESSSDENSGEEELEAKAEEENYAEISVANDRTAGGGNQDGPAP</sequence>
<feature type="non-terminal residue" evidence="2">
    <location>
        <position position="1"/>
    </location>
</feature>
<evidence type="ECO:0000256" key="1">
    <source>
        <dbReference type="SAM" id="MobiDB-lite"/>
    </source>
</evidence>
<feature type="region of interest" description="Disordered" evidence="1">
    <location>
        <begin position="1"/>
        <end position="44"/>
    </location>
</feature>
<dbReference type="AlphaFoldDB" id="A0AAD2CWI5"/>
<proteinExistence type="predicted"/>
<accession>A0AAD2CWI5</accession>
<organism evidence="2 3">
    <name type="scientific">Cylindrotheca closterium</name>
    <dbReference type="NCBI Taxonomy" id="2856"/>
    <lineage>
        <taxon>Eukaryota</taxon>
        <taxon>Sar</taxon>
        <taxon>Stramenopiles</taxon>
        <taxon>Ochrophyta</taxon>
        <taxon>Bacillariophyta</taxon>
        <taxon>Bacillariophyceae</taxon>
        <taxon>Bacillariophycidae</taxon>
        <taxon>Bacillariales</taxon>
        <taxon>Bacillariaceae</taxon>
        <taxon>Cylindrotheca</taxon>
    </lineage>
</organism>
<evidence type="ECO:0000313" key="3">
    <source>
        <dbReference type="Proteomes" id="UP001295423"/>
    </source>
</evidence>
<comment type="caution">
    <text evidence="2">The sequence shown here is derived from an EMBL/GenBank/DDBJ whole genome shotgun (WGS) entry which is preliminary data.</text>
</comment>
<reference evidence="2" key="1">
    <citation type="submission" date="2023-08" db="EMBL/GenBank/DDBJ databases">
        <authorList>
            <person name="Audoor S."/>
            <person name="Bilcke G."/>
        </authorList>
    </citation>
    <scope>NUCLEOTIDE SEQUENCE</scope>
</reference>